<evidence type="ECO:0000313" key="1">
    <source>
        <dbReference type="EMBL" id="KUM47605.1"/>
    </source>
</evidence>
<reference evidence="1" key="1">
    <citation type="journal article" date="2015" name="Genome Biol. Evol.">
        <title>Organellar Genomes of White Spruce (Picea glauca): Assembly and Annotation.</title>
        <authorList>
            <person name="Jackman S.D."/>
            <person name="Warren R.L."/>
            <person name="Gibb E.A."/>
            <person name="Vandervalk B.P."/>
            <person name="Mohamadi H."/>
            <person name="Chu J."/>
            <person name="Raymond A."/>
            <person name="Pleasance S."/>
            <person name="Coope R."/>
            <person name="Wildung M.R."/>
            <person name="Ritland C.E."/>
            <person name="Bousquet J."/>
            <person name="Jones S.J."/>
            <person name="Bohlmann J."/>
            <person name="Birol I."/>
        </authorList>
    </citation>
    <scope>NUCLEOTIDE SEQUENCE [LARGE SCALE GENOMIC DNA]</scope>
    <source>
        <tissue evidence="1">Flushing bud</tissue>
    </source>
</reference>
<keyword evidence="1" id="KW-0496">Mitochondrion</keyword>
<protein>
    <submittedName>
        <fullName evidence="1">Uncharacterized protein</fullName>
    </submittedName>
</protein>
<geneLocation type="mitochondrion" evidence="1"/>
<comment type="caution">
    <text evidence="1">The sequence shown here is derived from an EMBL/GenBank/DDBJ whole genome shotgun (WGS) entry which is preliminary data.</text>
</comment>
<gene>
    <name evidence="1" type="ORF">ABT39_MTgene5791</name>
</gene>
<dbReference type="EMBL" id="LKAM01000007">
    <property type="protein sequence ID" value="KUM47605.1"/>
    <property type="molecule type" value="Genomic_DNA"/>
</dbReference>
<accession>A0A101LYD0</accession>
<proteinExistence type="predicted"/>
<name>A0A101LYD0_PICGL</name>
<dbReference type="AlphaFoldDB" id="A0A101LYD0"/>
<sequence length="217" mass="25271">MLATSLGTVVLSPEVQEKIYRNLNDTQKGAILNKLVYNQGAAQVSSTPWKIKNLAKWAQESISMFTLILGRDDDAIVDESLVAILDLYHSRPAPSFRYAEALAVNIRQQLRNFQTDRVFRYVSYFVYMFIFYQNAHLYHLDMQQFKDGKPTKCVHWLPWVKKGETESSLLKYINEFMFVAFSVITERFPNMIPDDIRPYLFLFKGNAHEVQFNPSHT</sequence>
<organism evidence="1">
    <name type="scientific">Picea glauca</name>
    <name type="common">White spruce</name>
    <name type="synonym">Pinus glauca</name>
    <dbReference type="NCBI Taxonomy" id="3330"/>
    <lineage>
        <taxon>Eukaryota</taxon>
        <taxon>Viridiplantae</taxon>
        <taxon>Streptophyta</taxon>
        <taxon>Embryophyta</taxon>
        <taxon>Tracheophyta</taxon>
        <taxon>Spermatophyta</taxon>
        <taxon>Pinopsida</taxon>
        <taxon>Pinidae</taxon>
        <taxon>Conifers I</taxon>
        <taxon>Pinales</taxon>
        <taxon>Pinaceae</taxon>
        <taxon>Picea</taxon>
    </lineage>
</organism>